<dbReference type="SUPFAM" id="SSF55979">
    <property type="entry name" value="DNA clamp"/>
    <property type="match status" value="3"/>
</dbReference>
<feature type="domain" description="DNA polymerase III beta sliding clamp N-terminal" evidence="11">
    <location>
        <begin position="1"/>
        <end position="118"/>
    </location>
</feature>
<evidence type="ECO:0000256" key="2">
    <source>
        <dbReference type="ARBA" id="ARBA00010752"/>
    </source>
</evidence>
<feature type="domain" description="DNA polymerase III beta sliding clamp central" evidence="12">
    <location>
        <begin position="127"/>
        <end position="251"/>
    </location>
</feature>
<keyword evidence="7 10" id="KW-0235">DNA replication</keyword>
<dbReference type="Pfam" id="PF02768">
    <property type="entry name" value="DNA_pol3_beta_3"/>
    <property type="match status" value="1"/>
</dbReference>
<comment type="similarity">
    <text evidence="2 10">Belongs to the beta sliding clamp family.</text>
</comment>
<dbReference type="GO" id="GO:0009360">
    <property type="term" value="C:DNA polymerase III complex"/>
    <property type="evidence" value="ECO:0007669"/>
    <property type="project" value="InterPro"/>
</dbReference>
<feature type="domain" description="DNA polymerase III beta sliding clamp C-terminal" evidence="13">
    <location>
        <begin position="254"/>
        <end position="366"/>
    </location>
</feature>
<dbReference type="InterPro" id="IPR001001">
    <property type="entry name" value="DNA_polIII_beta"/>
</dbReference>
<dbReference type="NCBIfam" id="TIGR00663">
    <property type="entry name" value="dnan"/>
    <property type="match status" value="1"/>
</dbReference>
<accession>A0A9W6UNM2</accession>
<gene>
    <name evidence="14" type="primary">dnaN</name>
    <name evidence="14" type="ORF">Kpho01_30150</name>
</gene>
<evidence type="ECO:0000313" key="15">
    <source>
        <dbReference type="Proteomes" id="UP001165143"/>
    </source>
</evidence>
<keyword evidence="5 10" id="KW-0808">Transferase</keyword>
<keyword evidence="6 10" id="KW-0548">Nucleotidyltransferase</keyword>
<dbReference type="OrthoDB" id="468978at2"/>
<evidence type="ECO:0000256" key="1">
    <source>
        <dbReference type="ARBA" id="ARBA00004496"/>
    </source>
</evidence>
<dbReference type="InterPro" id="IPR022635">
    <property type="entry name" value="DNA_polIII_beta_C"/>
</dbReference>
<dbReference type="Pfam" id="PF00712">
    <property type="entry name" value="DNA_pol3_beta"/>
    <property type="match status" value="1"/>
</dbReference>
<keyword evidence="4 10" id="KW-0963">Cytoplasm</keyword>
<name>A0A9W6UNM2_9ACTN</name>
<dbReference type="Pfam" id="PF02767">
    <property type="entry name" value="DNA_pol3_beta_2"/>
    <property type="match status" value="1"/>
</dbReference>
<evidence type="ECO:0000256" key="4">
    <source>
        <dbReference type="ARBA" id="ARBA00022490"/>
    </source>
</evidence>
<evidence type="ECO:0000256" key="3">
    <source>
        <dbReference type="ARBA" id="ARBA00011400"/>
    </source>
</evidence>
<evidence type="ECO:0000256" key="10">
    <source>
        <dbReference type="PIRNR" id="PIRNR000804"/>
    </source>
</evidence>
<evidence type="ECO:0000256" key="7">
    <source>
        <dbReference type="ARBA" id="ARBA00022705"/>
    </source>
</evidence>
<dbReference type="GO" id="GO:0006271">
    <property type="term" value="P:DNA strand elongation involved in DNA replication"/>
    <property type="evidence" value="ECO:0007669"/>
    <property type="project" value="TreeGrafter"/>
</dbReference>
<keyword evidence="8 10" id="KW-0239">DNA-directed DNA polymerase</keyword>
<dbReference type="SMART" id="SM00480">
    <property type="entry name" value="POL3Bc"/>
    <property type="match status" value="1"/>
</dbReference>
<dbReference type="GO" id="GO:0003677">
    <property type="term" value="F:DNA binding"/>
    <property type="evidence" value="ECO:0007669"/>
    <property type="project" value="UniProtKB-UniRule"/>
</dbReference>
<sequence length="380" mass="39731">MKLRLDRAAFSDTVAWAARALPHRPVLPALAGIVLTASGRTLTAAAFDHEVSATFEAEAEVVEPGSALVSGRLLSDLGRALPDRPVELASDAADTVLSCGDSQFTLPRLPAGDYPRLPEPPPALGTVDAAALAEAVAQVAVAAARDDSLPVLTAVRVEITAERLRLAATDRYRLAVRDLPWQPADPRAPEALALVPARSLHDITRALARAPRGDRVTIALHSGPPGSGGLIGLRAGARRATARLLDAAFPNYERLFPAAYTGSATVERLPLLEAAKRIALVADGRSPLRITLSTGRITLDAGDGADARGRETLPGAFHGEPVRIPVSAAYLVEGVSAVAAPVVELGYTTPTQPAVLTGRADGGAEHDPGYRYLFMPLRSA</sequence>
<evidence type="ECO:0000313" key="14">
    <source>
        <dbReference type="EMBL" id="GLW55004.1"/>
    </source>
</evidence>
<dbReference type="GO" id="GO:0005737">
    <property type="term" value="C:cytoplasm"/>
    <property type="evidence" value="ECO:0007669"/>
    <property type="project" value="UniProtKB-SubCell"/>
</dbReference>
<dbReference type="PANTHER" id="PTHR30478">
    <property type="entry name" value="DNA POLYMERASE III SUBUNIT BETA"/>
    <property type="match status" value="1"/>
</dbReference>
<dbReference type="Proteomes" id="UP001165143">
    <property type="component" value="Unassembled WGS sequence"/>
</dbReference>
<comment type="subunit">
    <text evidence="3">Forms a ring-shaped head-to-tail homodimer around DNA which binds and tethers DNA polymerases and other proteins to the DNA. The DNA replisome complex has a single clamp-loading complex (3 tau and 1 each of delta, delta', psi and chi subunits) which binds 3 Pol III cores (1 core on the leading strand and 2 on the lagging strand) each with a beta sliding clamp dimer. Additional proteins in the replisome are other copies of gamma, psi and chi, Ssb, DNA helicase and RNA primase.</text>
</comment>
<evidence type="ECO:0000259" key="13">
    <source>
        <dbReference type="Pfam" id="PF02768"/>
    </source>
</evidence>
<dbReference type="PANTHER" id="PTHR30478:SF0">
    <property type="entry name" value="BETA SLIDING CLAMP"/>
    <property type="match status" value="1"/>
</dbReference>
<protein>
    <recommendedName>
        <fullName evidence="10">Beta sliding clamp</fullName>
    </recommendedName>
</protein>
<evidence type="ECO:0000256" key="6">
    <source>
        <dbReference type="ARBA" id="ARBA00022695"/>
    </source>
</evidence>
<dbReference type="InterPro" id="IPR022634">
    <property type="entry name" value="DNA_polIII_beta_N"/>
</dbReference>
<proteinExistence type="inferred from homology"/>
<dbReference type="CDD" id="cd00140">
    <property type="entry name" value="beta_clamp"/>
    <property type="match status" value="1"/>
</dbReference>
<evidence type="ECO:0000256" key="9">
    <source>
        <dbReference type="ARBA" id="ARBA00023125"/>
    </source>
</evidence>
<comment type="subcellular location">
    <subcellularLocation>
        <location evidence="1 10">Cytoplasm</location>
    </subcellularLocation>
</comment>
<dbReference type="AlphaFoldDB" id="A0A9W6UNM2"/>
<comment type="function">
    <text evidence="10">Confers DNA tethering and processivity to DNA polymerases and other proteins. Acts as a clamp, forming a ring around DNA (a reaction catalyzed by the clamp-loading complex) which diffuses in an ATP-independent manner freely and bidirectionally along dsDNA. Initially characterized for its ability to contact the catalytic subunit of DNA polymerase III (Pol III), a complex, multichain enzyme responsible for most of the replicative synthesis in bacteria; Pol III exhibits 3'-5' exonuclease proofreading activity. The beta chain is required for initiation of replication as well as for processivity of DNA replication.</text>
</comment>
<dbReference type="GO" id="GO:0008408">
    <property type="term" value="F:3'-5' exonuclease activity"/>
    <property type="evidence" value="ECO:0007669"/>
    <property type="project" value="InterPro"/>
</dbReference>
<dbReference type="PIRSF" id="PIRSF000804">
    <property type="entry name" value="DNA_pol_III_b"/>
    <property type="match status" value="1"/>
</dbReference>
<reference evidence="14" key="1">
    <citation type="submission" date="2023-02" db="EMBL/GenBank/DDBJ databases">
        <title>Kitasatospora phosalacinea NBRC 14362.</title>
        <authorList>
            <person name="Ichikawa N."/>
            <person name="Sato H."/>
            <person name="Tonouchi N."/>
        </authorList>
    </citation>
    <scope>NUCLEOTIDE SEQUENCE</scope>
    <source>
        <strain evidence="14">NBRC 14362</strain>
    </source>
</reference>
<evidence type="ECO:0000256" key="8">
    <source>
        <dbReference type="ARBA" id="ARBA00022932"/>
    </source>
</evidence>
<evidence type="ECO:0000259" key="11">
    <source>
        <dbReference type="Pfam" id="PF00712"/>
    </source>
</evidence>
<dbReference type="Gene3D" id="3.10.150.10">
    <property type="entry name" value="DNA Polymerase III, subunit A, domain 2"/>
    <property type="match status" value="3"/>
</dbReference>
<dbReference type="GO" id="GO:0003887">
    <property type="term" value="F:DNA-directed DNA polymerase activity"/>
    <property type="evidence" value="ECO:0007669"/>
    <property type="project" value="UniProtKB-UniRule"/>
</dbReference>
<dbReference type="InterPro" id="IPR046938">
    <property type="entry name" value="DNA_clamp_sf"/>
</dbReference>
<dbReference type="EMBL" id="BSRX01000016">
    <property type="protein sequence ID" value="GLW55004.1"/>
    <property type="molecule type" value="Genomic_DNA"/>
</dbReference>
<dbReference type="FunFam" id="3.10.150.10:FF:000005">
    <property type="entry name" value="Beta sliding clamp"/>
    <property type="match status" value="1"/>
</dbReference>
<dbReference type="InterPro" id="IPR022637">
    <property type="entry name" value="DNA_polIII_beta_cen"/>
</dbReference>
<organism evidence="14 15">
    <name type="scientific">Kitasatospora phosalacinea</name>
    <dbReference type="NCBI Taxonomy" id="2065"/>
    <lineage>
        <taxon>Bacteria</taxon>
        <taxon>Bacillati</taxon>
        <taxon>Actinomycetota</taxon>
        <taxon>Actinomycetes</taxon>
        <taxon>Kitasatosporales</taxon>
        <taxon>Streptomycetaceae</taxon>
        <taxon>Kitasatospora</taxon>
    </lineage>
</organism>
<dbReference type="RefSeq" id="WP_033253361.1">
    <property type="nucleotide sequence ID" value="NZ_BSRX01000016.1"/>
</dbReference>
<evidence type="ECO:0000256" key="5">
    <source>
        <dbReference type="ARBA" id="ARBA00022679"/>
    </source>
</evidence>
<keyword evidence="9" id="KW-0238">DNA-binding</keyword>
<comment type="caution">
    <text evidence="14">The sequence shown here is derived from an EMBL/GenBank/DDBJ whole genome shotgun (WGS) entry which is preliminary data.</text>
</comment>
<evidence type="ECO:0000259" key="12">
    <source>
        <dbReference type="Pfam" id="PF02767"/>
    </source>
</evidence>